<evidence type="ECO:0000256" key="12">
    <source>
        <dbReference type="ARBA" id="ARBA00022833"/>
    </source>
</evidence>
<keyword evidence="15 20" id="KW-0408">Iron</keyword>
<dbReference type="Gene3D" id="3.90.1600.10">
    <property type="entry name" value="Palm domain of DNA polymerase"/>
    <property type="match status" value="1"/>
</dbReference>
<dbReference type="InterPro" id="IPR050240">
    <property type="entry name" value="DNA_pol_type-B"/>
</dbReference>
<dbReference type="PANTHER" id="PTHR10322:SF23">
    <property type="entry name" value="DNA POLYMERASE DELTA CATALYTIC SUBUNIT"/>
    <property type="match status" value="1"/>
</dbReference>
<dbReference type="Pfam" id="PF14260">
    <property type="entry name" value="zf-C4pol"/>
    <property type="match status" value="1"/>
</dbReference>
<dbReference type="EC" id="2.7.7.7" evidence="20"/>
<dbReference type="InterPro" id="IPR006134">
    <property type="entry name" value="DNA-dir_DNA_pol_B_multi_dom"/>
</dbReference>
<dbReference type="GO" id="GO:0008296">
    <property type="term" value="F:3'-5'-DNA exonuclease activity"/>
    <property type="evidence" value="ECO:0007669"/>
    <property type="project" value="TreeGrafter"/>
</dbReference>
<keyword evidence="12 20" id="KW-0862">Zinc</keyword>
<dbReference type="GO" id="GO:0051539">
    <property type="term" value="F:4 iron, 4 sulfur cluster binding"/>
    <property type="evidence" value="ECO:0007669"/>
    <property type="project" value="UniProtKB-KW"/>
</dbReference>
<evidence type="ECO:0000256" key="10">
    <source>
        <dbReference type="ARBA" id="ARBA00022771"/>
    </source>
</evidence>
<dbReference type="FunFam" id="3.30.420.10:FF:000004">
    <property type="entry name" value="DNA polymerase"/>
    <property type="match status" value="1"/>
</dbReference>
<dbReference type="SUPFAM" id="SSF53098">
    <property type="entry name" value="Ribonuclease H-like"/>
    <property type="match status" value="1"/>
</dbReference>
<name>E9RHR4_CHRNP</name>
<keyword evidence="13" id="KW-0269">Exonuclease</keyword>
<dbReference type="PROSITE" id="PS00116">
    <property type="entry name" value="DNA_POLYMERASE_B"/>
    <property type="match status" value="1"/>
</dbReference>
<dbReference type="FunFam" id="1.10.132.60:FF:000001">
    <property type="entry name" value="DNA polymerase"/>
    <property type="match status" value="1"/>
</dbReference>
<keyword evidence="16 20" id="KW-0411">Iron-sulfur</keyword>
<comment type="cofactor">
    <cofactor evidence="1 20">
        <name>[4Fe-4S] cluster</name>
        <dbReference type="ChEBI" id="CHEBI:49883"/>
    </cofactor>
</comment>
<evidence type="ECO:0000256" key="2">
    <source>
        <dbReference type="ARBA" id="ARBA00004123"/>
    </source>
</evidence>
<keyword evidence="18 20" id="KW-0539">Nucleus</keyword>
<dbReference type="GO" id="GO:0006297">
    <property type="term" value="P:nucleotide-excision repair, DNA gap filling"/>
    <property type="evidence" value="ECO:0007669"/>
    <property type="project" value="TreeGrafter"/>
</dbReference>
<reference evidence="26" key="1">
    <citation type="submission" date="2010-11" db="EMBL/GenBank/DDBJ databases">
        <authorList>
            <person name="Su Z."/>
            <person name="Ishiwata K."/>
        </authorList>
    </citation>
    <scope>NUCLEOTIDE SEQUENCE</scope>
    <source>
        <strain evidence="26">87</strain>
    </source>
</reference>
<evidence type="ECO:0000313" key="26">
    <source>
        <dbReference type="EMBL" id="BAJ78768.1"/>
    </source>
</evidence>
<evidence type="ECO:0000256" key="18">
    <source>
        <dbReference type="ARBA" id="ARBA00023242"/>
    </source>
</evidence>
<evidence type="ECO:0000256" key="9">
    <source>
        <dbReference type="ARBA" id="ARBA00022723"/>
    </source>
</evidence>
<evidence type="ECO:0000256" key="5">
    <source>
        <dbReference type="ARBA" id="ARBA00022679"/>
    </source>
</evidence>
<dbReference type="PRINTS" id="PR00106">
    <property type="entry name" value="DNAPOLB"/>
</dbReference>
<dbReference type="CDD" id="cd05777">
    <property type="entry name" value="DNA_polB_delta_exo"/>
    <property type="match status" value="1"/>
</dbReference>
<dbReference type="GO" id="GO:0003677">
    <property type="term" value="F:DNA binding"/>
    <property type="evidence" value="ECO:0007669"/>
    <property type="project" value="UniProtKB-KW"/>
</dbReference>
<evidence type="ECO:0000256" key="14">
    <source>
        <dbReference type="ARBA" id="ARBA00022932"/>
    </source>
</evidence>
<keyword evidence="14 20" id="KW-0239">DNA-directed DNA polymerase</keyword>
<evidence type="ECO:0000256" key="7">
    <source>
        <dbReference type="ARBA" id="ARBA00022705"/>
    </source>
</evidence>
<dbReference type="InterPro" id="IPR017964">
    <property type="entry name" value="DNA-dir_DNA_pol_B_CS"/>
</dbReference>
<evidence type="ECO:0000256" key="17">
    <source>
        <dbReference type="ARBA" id="ARBA00023125"/>
    </source>
</evidence>
<dbReference type="GO" id="GO:0000166">
    <property type="term" value="F:nucleotide binding"/>
    <property type="evidence" value="ECO:0007669"/>
    <property type="project" value="InterPro"/>
</dbReference>
<comment type="catalytic activity">
    <reaction evidence="19 20">
        <text>DNA(n) + a 2'-deoxyribonucleoside 5'-triphosphate = DNA(n+1) + diphosphate</text>
        <dbReference type="Rhea" id="RHEA:22508"/>
        <dbReference type="Rhea" id="RHEA-COMP:17339"/>
        <dbReference type="Rhea" id="RHEA-COMP:17340"/>
        <dbReference type="ChEBI" id="CHEBI:33019"/>
        <dbReference type="ChEBI" id="CHEBI:61560"/>
        <dbReference type="ChEBI" id="CHEBI:173112"/>
        <dbReference type="EC" id="2.7.7.7"/>
    </reaction>
</comment>
<dbReference type="Pfam" id="PF24055">
    <property type="entry name" value="POL3_N"/>
    <property type="match status" value="1"/>
</dbReference>
<feature type="compositionally biased region" description="Low complexity" evidence="21">
    <location>
        <begin position="1"/>
        <end position="14"/>
    </location>
</feature>
<dbReference type="InterPro" id="IPR036397">
    <property type="entry name" value="RNaseH_sf"/>
</dbReference>
<keyword evidence="6 20" id="KW-0548">Nucleotidyltransferase</keyword>
<feature type="domain" description="DNA-directed DNA polymerase family B exonuclease" evidence="23">
    <location>
        <begin position="184"/>
        <end position="425"/>
    </location>
</feature>
<evidence type="ECO:0000256" key="20">
    <source>
        <dbReference type="RuleBase" id="RU000442"/>
    </source>
</evidence>
<dbReference type="SUPFAM" id="SSF56672">
    <property type="entry name" value="DNA/RNA polymerases"/>
    <property type="match status" value="1"/>
</dbReference>
<evidence type="ECO:0000256" key="16">
    <source>
        <dbReference type="ARBA" id="ARBA00023014"/>
    </source>
</evidence>
<dbReference type="InterPro" id="IPR006133">
    <property type="entry name" value="DNA-dir_DNA_pol_B_exonuc"/>
</dbReference>
<comment type="subcellular location">
    <subcellularLocation>
        <location evidence="2 20">Nucleus</location>
    </subcellularLocation>
</comment>
<dbReference type="GO" id="GO:0045004">
    <property type="term" value="P:DNA replication proofreading"/>
    <property type="evidence" value="ECO:0007669"/>
    <property type="project" value="TreeGrafter"/>
</dbReference>
<evidence type="ECO:0000256" key="6">
    <source>
        <dbReference type="ARBA" id="ARBA00022695"/>
    </source>
</evidence>
<sequence>MSKRNSNLSPNSSPKKIRRSDAYNRPPVPALKPEKDKFIFQQIDVEHYNSQYLPGMPGPQSGGVAVIRMFGITMDGHSVLCHVHGFLHYFYVVVPNAFDETHIKPFKEALNTVMMQDMKNNSDGVKECVQDVKLVEKLNLQGYVGDTKQKFAQIFVTLPKMVAAGARLLREAKVYDKFGYHDYQPFESNVDFDIRFMVDKHVKGCCWIELPSGTWRHRPSPLSPGVHKESRCNFEVDVSCNDLIAHAPEGEWSKVAPFYFLSFDIECDNRKGIFPEPEHDAVIQIANVVQRHGDAQPIYCNVYTLKSCAPIAHAEVFSFEKEGDMLNAWAEFVRKLDPDVVTGYNINNFDLPYLTNRAKTLKLDKFPFLGRLKNVVSVVREKVTQSKLLGRREYKYVNMEGRLPYDMLIVARRNCRLRSYTLNNVAQELLGQQKEDVHHTQISDLFNGDEQTRHRLAVYCIKDAQLPLRILNHLNSFTNDMELARVSGVTINLLMTRGEQIKVVTQLLSQAQAAGYLMPVYKGQGTDDQFEGATVIEPVRGYYTDPIATLDFNSLYPSIMMAHNLCYTTLLHPSNKDKFGLTEDQITKTPSNHFFVKPTVRRGLLPYILENLLAARKKAKKELEAETDPVKKSVLNGRQLALKLSANSVYGFTGAQNGKLPCLEISGSVTAFGRTMIERTRQEVEEKYTMANGYEHNAQVIYGDTDSVMVKFGVKDLERCMELGREAAAYVSAKFINPIRLEFEKVYYPYLLINKKRYAGLYYTKPDKYDKMDCKGIETVRRDNSPLVANTINLCLQKLLIQKDPEGAIEHTKQVISDLLCNRIDISQLIISKELTKNEYTAKQAHVELAKKMKQRDAGTAPQLGDRVPFVIISATKNTRAYDKAEDPIYVLENNIPIDVDYYLQNQLAKPLVRIFQPVLGDKAESILLRGEHTRSRNKATSKVGALFSFTKKREVCLGCRTVLPVEYETEALCQHCLPEKHIYLQNELCKQRQLEQNFSRLWTECQRCQGSLHEEVLCSSRDCPIFYMRKKVSIDLQSSAKRIERFGDPSW</sequence>
<keyword evidence="5 20" id="KW-0808">Transferase</keyword>
<dbReference type="InterPro" id="IPR023211">
    <property type="entry name" value="DNA_pol_palm_dom_sf"/>
</dbReference>
<dbReference type="InterPro" id="IPR012337">
    <property type="entry name" value="RNaseH-like_sf"/>
</dbReference>
<dbReference type="GO" id="GO:0006287">
    <property type="term" value="P:base-excision repair, gap-filling"/>
    <property type="evidence" value="ECO:0007669"/>
    <property type="project" value="TreeGrafter"/>
</dbReference>
<evidence type="ECO:0000259" key="25">
    <source>
        <dbReference type="Pfam" id="PF24055"/>
    </source>
</evidence>
<keyword evidence="4 20" id="KW-0004">4Fe-4S</keyword>
<evidence type="ECO:0000256" key="21">
    <source>
        <dbReference type="SAM" id="MobiDB-lite"/>
    </source>
</evidence>
<proteinExistence type="evidence at transcript level"/>
<evidence type="ECO:0000256" key="1">
    <source>
        <dbReference type="ARBA" id="ARBA00001966"/>
    </source>
</evidence>
<reference evidence="26" key="2">
    <citation type="journal article" date="2011" name="Mol. Phylogenet. Evol.">
        <title>Phylogenetic relationships among insect orders based on three nuclear protein-coding gene sequences.</title>
        <authorList>
            <person name="Ishiwata K."/>
            <person name="Sasaki G."/>
            <person name="Ogawa J."/>
            <person name="Miyata T."/>
            <person name="Su Z.-H."/>
        </authorList>
    </citation>
    <scope>NUCLEOTIDE SEQUENCE</scope>
    <source>
        <strain evidence="26">87</strain>
    </source>
</reference>
<feature type="domain" description="C4-type zinc-finger of DNA polymerase delta" evidence="24">
    <location>
        <begin position="957"/>
        <end position="1030"/>
    </location>
</feature>
<dbReference type="GO" id="GO:0003887">
    <property type="term" value="F:DNA-directed DNA polymerase activity"/>
    <property type="evidence" value="ECO:0007669"/>
    <property type="project" value="UniProtKB-KW"/>
</dbReference>
<evidence type="ECO:0000256" key="15">
    <source>
        <dbReference type="ARBA" id="ARBA00023004"/>
    </source>
</evidence>
<evidence type="ECO:0000259" key="22">
    <source>
        <dbReference type="Pfam" id="PF00136"/>
    </source>
</evidence>
<dbReference type="SMART" id="SM00486">
    <property type="entry name" value="POLBc"/>
    <property type="match status" value="1"/>
</dbReference>
<dbReference type="PANTHER" id="PTHR10322">
    <property type="entry name" value="DNA POLYMERASE CATALYTIC SUBUNIT"/>
    <property type="match status" value="1"/>
</dbReference>
<evidence type="ECO:0000256" key="8">
    <source>
        <dbReference type="ARBA" id="ARBA00022722"/>
    </source>
</evidence>
<dbReference type="Pfam" id="PF03104">
    <property type="entry name" value="DNA_pol_B_exo1"/>
    <property type="match status" value="1"/>
</dbReference>
<evidence type="ECO:0000256" key="4">
    <source>
        <dbReference type="ARBA" id="ARBA00022485"/>
    </source>
</evidence>
<dbReference type="Pfam" id="PF00136">
    <property type="entry name" value="DNA_pol_B"/>
    <property type="match status" value="1"/>
</dbReference>
<feature type="domain" description="DNA polymerase delta/zeta catalytic subunit N-terminal" evidence="25">
    <location>
        <begin position="86"/>
        <end position="162"/>
    </location>
</feature>
<dbReference type="Gene3D" id="2.40.50.730">
    <property type="match status" value="2"/>
</dbReference>
<organism evidence="26">
    <name type="scientific">Chrysoperla nipponensis</name>
    <name type="common">Green lacewing</name>
    <dbReference type="NCBI Taxonomy" id="413239"/>
    <lineage>
        <taxon>Eukaryota</taxon>
        <taxon>Metazoa</taxon>
        <taxon>Ecdysozoa</taxon>
        <taxon>Arthropoda</taxon>
        <taxon>Hexapoda</taxon>
        <taxon>Insecta</taxon>
        <taxon>Pterygota</taxon>
        <taxon>Neoptera</taxon>
        <taxon>Endopterygota</taxon>
        <taxon>Neuroptera</taxon>
        <taxon>Hemerobiiformia</taxon>
        <taxon>Chrysopidae</taxon>
        <taxon>Chrysopinae</taxon>
        <taxon>Chrysoperla</taxon>
    </lineage>
</organism>
<keyword evidence="10 20" id="KW-0863">Zinc-finger</keyword>
<evidence type="ECO:0000256" key="13">
    <source>
        <dbReference type="ARBA" id="ARBA00022839"/>
    </source>
</evidence>
<keyword evidence="17 20" id="KW-0238">DNA-binding</keyword>
<evidence type="ECO:0000259" key="23">
    <source>
        <dbReference type="Pfam" id="PF03104"/>
    </source>
</evidence>
<dbReference type="Gene3D" id="1.10.132.60">
    <property type="entry name" value="DNA polymerase family B, C-terminal domain"/>
    <property type="match status" value="1"/>
</dbReference>
<dbReference type="InterPro" id="IPR056435">
    <property type="entry name" value="DPOD/Z_N"/>
</dbReference>
<keyword evidence="9 20" id="KW-0479">Metal-binding</keyword>
<evidence type="ECO:0000259" key="24">
    <source>
        <dbReference type="Pfam" id="PF14260"/>
    </source>
</evidence>
<keyword evidence="7 20" id="KW-0235">DNA replication</keyword>
<protein>
    <recommendedName>
        <fullName evidence="20">DNA polymerase</fullName>
        <ecNumber evidence="20">2.7.7.7</ecNumber>
    </recommendedName>
</protein>
<gene>
    <name evidence="26" type="primary">DPD1</name>
</gene>
<keyword evidence="11" id="KW-0378">Hydrolase</keyword>
<dbReference type="NCBIfam" id="TIGR00592">
    <property type="entry name" value="pol2"/>
    <property type="match status" value="1"/>
</dbReference>
<evidence type="ECO:0000256" key="11">
    <source>
        <dbReference type="ARBA" id="ARBA00022801"/>
    </source>
</evidence>
<accession>E9RHR4</accession>
<dbReference type="AlphaFoldDB" id="E9RHR4"/>
<dbReference type="GO" id="GO:0043625">
    <property type="term" value="C:delta DNA polymerase complex"/>
    <property type="evidence" value="ECO:0007669"/>
    <property type="project" value="TreeGrafter"/>
</dbReference>
<dbReference type="InterPro" id="IPR006172">
    <property type="entry name" value="DNA-dir_DNA_pol_B"/>
</dbReference>
<dbReference type="InterPro" id="IPR042087">
    <property type="entry name" value="DNA_pol_B_thumb"/>
</dbReference>
<dbReference type="EMBL" id="AB598728">
    <property type="protein sequence ID" value="BAJ78768.1"/>
    <property type="molecule type" value="mRNA"/>
</dbReference>
<dbReference type="FunFam" id="1.10.287.690:FF:000001">
    <property type="entry name" value="DNA polymerase"/>
    <property type="match status" value="1"/>
</dbReference>
<evidence type="ECO:0000256" key="19">
    <source>
        <dbReference type="ARBA" id="ARBA00049244"/>
    </source>
</evidence>
<dbReference type="InterPro" id="IPR043502">
    <property type="entry name" value="DNA/RNA_pol_sf"/>
</dbReference>
<dbReference type="Gene3D" id="1.10.287.690">
    <property type="entry name" value="Helix hairpin bin"/>
    <property type="match status" value="1"/>
</dbReference>
<keyword evidence="8" id="KW-0540">Nuclease</keyword>
<feature type="domain" description="DNA-directed DNA polymerase family B multifunctional" evidence="22">
    <location>
        <begin position="490"/>
        <end position="919"/>
    </location>
</feature>
<dbReference type="GO" id="GO:0008270">
    <property type="term" value="F:zinc ion binding"/>
    <property type="evidence" value="ECO:0007669"/>
    <property type="project" value="UniProtKB-KW"/>
</dbReference>
<feature type="region of interest" description="Disordered" evidence="21">
    <location>
        <begin position="1"/>
        <end position="31"/>
    </location>
</feature>
<dbReference type="InterPro" id="IPR025687">
    <property type="entry name" value="Znf-C4pol"/>
</dbReference>
<dbReference type="Gene3D" id="3.30.420.10">
    <property type="entry name" value="Ribonuclease H-like superfamily/Ribonuclease H"/>
    <property type="match status" value="1"/>
</dbReference>
<dbReference type="CDD" id="cd05533">
    <property type="entry name" value="POLBc_delta"/>
    <property type="match status" value="1"/>
</dbReference>
<comment type="similarity">
    <text evidence="3 20">Belongs to the DNA polymerase type-B family.</text>
</comment>
<evidence type="ECO:0000256" key="3">
    <source>
        <dbReference type="ARBA" id="ARBA00005755"/>
    </source>
</evidence>